<evidence type="ECO:0008006" key="8">
    <source>
        <dbReference type="Google" id="ProtNLM"/>
    </source>
</evidence>
<feature type="region of interest" description="Disordered" evidence="1">
    <location>
        <begin position="1194"/>
        <end position="1226"/>
    </location>
</feature>
<dbReference type="Proteomes" id="UP001324427">
    <property type="component" value="Unassembled WGS sequence"/>
</dbReference>
<evidence type="ECO:0000313" key="6">
    <source>
        <dbReference type="EMBL" id="KAK4550153.1"/>
    </source>
</evidence>
<dbReference type="PANTHER" id="PTHR31778">
    <property type="entry name" value="BUD SITE SELECTION PROTEIN RAX2"/>
    <property type="match status" value="1"/>
</dbReference>
<name>A0AAV9JX03_9PEZI</name>
<dbReference type="PANTHER" id="PTHR31778:SF2">
    <property type="entry name" value="BUD SITE SELECTION PROTEIN RAX2"/>
    <property type="match status" value="1"/>
</dbReference>
<accession>A0AAV9JX03</accession>
<feature type="domain" description="Rax2-like second" evidence="4">
    <location>
        <begin position="228"/>
        <end position="374"/>
    </location>
</feature>
<proteinExistence type="predicted"/>
<feature type="domain" description="Rax2-like third" evidence="5">
    <location>
        <begin position="385"/>
        <end position="547"/>
    </location>
</feature>
<dbReference type="Pfam" id="PF20843">
    <property type="entry name" value="Rax2_3"/>
    <property type="match status" value="1"/>
</dbReference>
<comment type="caution">
    <text evidence="6">The sequence shown here is derived from an EMBL/GenBank/DDBJ whole genome shotgun (WGS) entry which is preliminary data.</text>
</comment>
<keyword evidence="2" id="KW-1133">Transmembrane helix</keyword>
<keyword evidence="2" id="KW-0472">Membrane</keyword>
<keyword evidence="2" id="KW-0812">Transmembrane</keyword>
<evidence type="ECO:0000259" key="3">
    <source>
        <dbReference type="Pfam" id="PF12768"/>
    </source>
</evidence>
<evidence type="ECO:0000256" key="1">
    <source>
        <dbReference type="SAM" id="MobiDB-lite"/>
    </source>
</evidence>
<dbReference type="InterPro" id="IPR011043">
    <property type="entry name" value="Gal_Oxase/kelch_b-propeller"/>
</dbReference>
<organism evidence="6 7">
    <name type="scientific">Oleoguttula mirabilis</name>
    <dbReference type="NCBI Taxonomy" id="1507867"/>
    <lineage>
        <taxon>Eukaryota</taxon>
        <taxon>Fungi</taxon>
        <taxon>Dikarya</taxon>
        <taxon>Ascomycota</taxon>
        <taxon>Pezizomycotina</taxon>
        <taxon>Dothideomycetes</taxon>
        <taxon>Dothideomycetidae</taxon>
        <taxon>Mycosphaerellales</taxon>
        <taxon>Teratosphaeriaceae</taxon>
        <taxon>Oleoguttula</taxon>
    </lineage>
</organism>
<dbReference type="GO" id="GO:1902929">
    <property type="term" value="C:plasma membrane of growing cell tip"/>
    <property type="evidence" value="ECO:0007669"/>
    <property type="project" value="TreeGrafter"/>
</dbReference>
<dbReference type="InterPro" id="IPR048265">
    <property type="entry name" value="Rax2-like_third"/>
</dbReference>
<gene>
    <name evidence="6" type="ORF">LTR36_003120</name>
</gene>
<dbReference type="Pfam" id="PF20842">
    <property type="entry name" value="Rax2_2"/>
    <property type="match status" value="1"/>
</dbReference>
<dbReference type="EMBL" id="JAVFHQ010000002">
    <property type="protein sequence ID" value="KAK4550153.1"/>
    <property type="molecule type" value="Genomic_DNA"/>
</dbReference>
<sequence>MRNLLSQLLAIGPELAAFILTAPLLSSRGAYAITQSTIPSPNLDLSKLGRVAIGGDFDSISLYTYDGQNEDVFNTNGSQSLLTRYPNGAFQSLGLADGYIMTMCPFVQKDGSLAGVIMGGNFTSLGGVEAQGIALWNPNTTQITALPGLNGKVNAVYCDTDSGTVYVGGSFTASNSTNAMAYTTDWTNLPFAGFNGPVSAITKNAAGNIVFGGNFDGLGNTTTPQDPDGQVINLGSGNITASGSTTTAGFSDPSNIVCKTATQDGSGNTWLLADQTAGYWQGNFSFGFNPTKLRLYNTQQANRGTKIWYFEDLNSGGILNLNYLDVDGRNTSCSSQCPLPQNNGTYQDFHFVPPVGMNAFRIQITDWYGDGAGLDGIELFQDDIYSFAVNDFNEPQCDDVSTGSNSTVTPATGIWNRIAAMGQTSSDYLSAYLTDASQVSPNTSVVFTPNIKQSGNYSITVYTPGCLEDNSCSTRGLVNVTGTMTSNYAPITTTLYQTNDYDKFDQVYFGYVDVDTDAFKPSVTLVPEAGESVPLTVVAQRVRFELVTTTGGLNGLFEYNPNQAVVSTDFSNSAIDAAGASLQSDAVINAVVSSGKTLYVAGNFSANGISNVMSVGTNATALPNGGLNSEVQSVYANGSILYMGGNFTNTADDSVSGLNNIASFDTASNKWIALGAGVNGTVYDLVPLSLNITESVLEDCITVNGDFTSVNGFGSNAAFDATGFAIWVPGRNNWLHNIPESDIAIDGKLVTYTTVPGFSPLYAGQITSQALGYSAAVEMVGSGQPQLQSLGIKLQASNSSSSSMRKRATRSSQSYSGVYNGLFYADSGLNVTVLGGQFAATASSGSTIENLLFINNTATPQTLTGVSGLDSDSTFMGMGMYGTSLFAGGAVTGTVNGGQVNGLVVYDLATGAYATTQPPALAGDNVVVNSVAAQPGATDIYVGGSFSSAGSLPCATLCYYDASVQQWNSPGSGLSGTIASMVWSSKTQLFIAGDLTVGGNATTMATYDSKKQTFQEYTGASTLPGPITAFAPANTKYDQFWVAGIASTNGSAYLSKYNDNVWTSVSGLGAGTTIRGLQVVALNSNHENTDLVPDDQVLMITGNINIPSFGNASAVLFNGTHYEPFILTSRTDGSQGTISQMFVGNPQDLMSSSGHHLALGLVVLVGLVIALFIVFCLVAAGILMERRRRKKEGYVPMQRDKNGNLQRIPPESLLGGLGEKGSPPKI</sequence>
<reference evidence="6 7" key="1">
    <citation type="submission" date="2021-11" db="EMBL/GenBank/DDBJ databases">
        <title>Black yeast isolated from Biological Soil Crust.</title>
        <authorList>
            <person name="Kurbessoian T."/>
        </authorList>
    </citation>
    <scope>NUCLEOTIDE SEQUENCE [LARGE SCALE GENOMIC DNA]</scope>
    <source>
        <strain evidence="6 7">CCFEE 5522</strain>
    </source>
</reference>
<dbReference type="SUPFAM" id="SSF50965">
    <property type="entry name" value="Galactose oxidase, central domain"/>
    <property type="match status" value="1"/>
</dbReference>
<evidence type="ECO:0000259" key="4">
    <source>
        <dbReference type="Pfam" id="PF20842"/>
    </source>
</evidence>
<protein>
    <recommendedName>
        <fullName evidence="8">Cellular morphogenesis protein</fullName>
    </recommendedName>
</protein>
<evidence type="ECO:0000256" key="2">
    <source>
        <dbReference type="SAM" id="Phobius"/>
    </source>
</evidence>
<dbReference type="InterPro" id="IPR048266">
    <property type="entry name" value="Rax2-like_second"/>
</dbReference>
<feature type="domain" description="Rax2-like C-terminal" evidence="3">
    <location>
        <begin position="903"/>
        <end position="1153"/>
    </location>
</feature>
<dbReference type="Pfam" id="PF12768">
    <property type="entry name" value="Rax2"/>
    <property type="match status" value="1"/>
</dbReference>
<evidence type="ECO:0000313" key="7">
    <source>
        <dbReference type="Proteomes" id="UP001324427"/>
    </source>
</evidence>
<dbReference type="AlphaFoldDB" id="A0AAV9JX03"/>
<dbReference type="InterPro" id="IPR024982">
    <property type="entry name" value="Rax2-like_C"/>
</dbReference>
<evidence type="ECO:0000259" key="5">
    <source>
        <dbReference type="Pfam" id="PF20843"/>
    </source>
</evidence>
<feature type="transmembrane region" description="Helical" evidence="2">
    <location>
        <begin position="1157"/>
        <end position="1183"/>
    </location>
</feature>
<feature type="compositionally biased region" description="Low complexity" evidence="1">
    <location>
        <begin position="1209"/>
        <end position="1226"/>
    </location>
</feature>
<keyword evidence="7" id="KW-1185">Reference proteome</keyword>